<evidence type="ECO:0000313" key="2">
    <source>
        <dbReference type="EMBL" id="CAB4919526.1"/>
    </source>
</evidence>
<dbReference type="SUPFAM" id="SSF53822">
    <property type="entry name" value="Periplasmic binding protein-like I"/>
    <property type="match status" value="1"/>
</dbReference>
<protein>
    <submittedName>
        <fullName evidence="2">Unannotated protein</fullName>
    </submittedName>
</protein>
<proteinExistence type="predicted"/>
<name>A0A6J7HM20_9ZZZZ</name>
<evidence type="ECO:0000256" key="1">
    <source>
        <dbReference type="SAM" id="MobiDB-lite"/>
    </source>
</evidence>
<dbReference type="InterPro" id="IPR028082">
    <property type="entry name" value="Peripla_BP_I"/>
</dbReference>
<sequence length="429" mass="43610">MMKSKRGIFALLCALVVALAVAACGSDNKDSGSSSTSGNASGSTLSDSTIKAALEFTGGKAGKADASLEPVTIGYVNQEAGTPAFPEYGITTQTAVDFVNNELGGIGGHPLKVEKCVIQTEEDGQKCASQFVNGGKVSMGILGLAVVGNKSFYDTVGGKFPVVVDVAATGPDATTPKVYNLDGGGIGVLNAMNVAVKNTGAKTAAILTTDNPAGKNTALQIQAPGLKALGIKPTVVLFKDTATTPEFAAAITNANAKNVDAILFSPSAPSQCVQLSQALKQLGVTTPVVTNVFCAADEVIEGVGSGLNGWVFASFGWNPRVPGNAQSDAFVNVMKAAGKSKETNSGYTFKSFADVMALTKLANEVGFDNISGDAMNKAILGFKGPAFMIEGELACGTNKTLISVCGNTGANSSYQDDAWKSDGTVVVGG</sequence>
<gene>
    <name evidence="2" type="ORF">UFOPK3674_00458</name>
</gene>
<accession>A0A6J7HM20</accession>
<dbReference type="Gene3D" id="3.40.50.2300">
    <property type="match status" value="2"/>
</dbReference>
<dbReference type="AlphaFoldDB" id="A0A6J7HM20"/>
<reference evidence="2" key="1">
    <citation type="submission" date="2020-05" db="EMBL/GenBank/DDBJ databases">
        <authorList>
            <person name="Chiriac C."/>
            <person name="Salcher M."/>
            <person name="Ghai R."/>
            <person name="Kavagutti S V."/>
        </authorList>
    </citation>
    <scope>NUCLEOTIDE SEQUENCE</scope>
</reference>
<dbReference type="PROSITE" id="PS51257">
    <property type="entry name" value="PROKAR_LIPOPROTEIN"/>
    <property type="match status" value="1"/>
</dbReference>
<organism evidence="2">
    <name type="scientific">freshwater metagenome</name>
    <dbReference type="NCBI Taxonomy" id="449393"/>
    <lineage>
        <taxon>unclassified sequences</taxon>
        <taxon>metagenomes</taxon>
        <taxon>ecological metagenomes</taxon>
    </lineage>
</organism>
<dbReference type="EMBL" id="CAFBMX010000002">
    <property type="protein sequence ID" value="CAB4919526.1"/>
    <property type="molecule type" value="Genomic_DNA"/>
</dbReference>
<feature type="region of interest" description="Disordered" evidence="1">
    <location>
        <begin position="26"/>
        <end position="45"/>
    </location>
</feature>